<feature type="region of interest" description="Disordered" evidence="1">
    <location>
        <begin position="58"/>
        <end position="82"/>
    </location>
</feature>
<feature type="region of interest" description="Disordered" evidence="1">
    <location>
        <begin position="690"/>
        <end position="736"/>
    </location>
</feature>
<gene>
    <name evidence="4" type="primary">LOC112054989</name>
</gene>
<evidence type="ECO:0000256" key="2">
    <source>
        <dbReference type="SAM" id="SignalP"/>
    </source>
</evidence>
<dbReference type="RefSeq" id="XP_052742184.1">
    <property type="nucleotide sequence ID" value="XM_052886224.1"/>
</dbReference>
<feature type="signal peptide" evidence="2">
    <location>
        <begin position="1"/>
        <end position="18"/>
    </location>
</feature>
<feature type="chain" id="PRO_5046103605" evidence="2">
    <location>
        <begin position="19"/>
        <end position="736"/>
    </location>
</feature>
<evidence type="ECO:0000313" key="4">
    <source>
        <dbReference type="RefSeq" id="XP_052742184.1"/>
    </source>
</evidence>
<feature type="region of interest" description="Disordered" evidence="1">
    <location>
        <begin position="430"/>
        <end position="462"/>
    </location>
</feature>
<protein>
    <submittedName>
        <fullName evidence="4">Uncharacterized protein LOC112054989</fullName>
    </submittedName>
</protein>
<feature type="compositionally biased region" description="Low complexity" evidence="1">
    <location>
        <begin position="436"/>
        <end position="456"/>
    </location>
</feature>
<feature type="compositionally biased region" description="Polar residues" evidence="1">
    <location>
        <begin position="690"/>
        <end position="706"/>
    </location>
</feature>
<feature type="region of interest" description="Disordered" evidence="1">
    <location>
        <begin position="22"/>
        <end position="46"/>
    </location>
</feature>
<accession>A0ABM3LSY8</accession>
<evidence type="ECO:0000313" key="3">
    <source>
        <dbReference type="Proteomes" id="UP001652582"/>
    </source>
</evidence>
<dbReference type="GeneID" id="112054989"/>
<sequence length="736" mass="83678">MRWLTMILFCAMLSTTLGIPDPKKYKQDSIQKDKKPDALTSEERNFLREVEEKFGVKSEVPLDSKNEKEEKPVEKNNTDSASTDKKAFPAVIAIEIVNDTDSQSKGKRTIDANLGYGYRTDNGYSYSYFGKSNQDKGKFVIYPYSQEDPPKYNIPENKYATTADGKYSTNVEIQPSQAYELVPIKEEQPSYEYKKPAIEFKTPSSGYSGGRTAQTLYTTYNGQELSSLSGQFPTVMPNYFVNPSQLLQNPHYQSAGLTQDHLRPHSSNLNQNQRIVPVLVLRVPSSYLKNPSSELYANLPRNYPLSQHLNTVNLQSLVNQYFKKNGYTFAPNVMSYQSPATISGAPQHHYSQPYVKPIYTQADYSGVQYSAVKPVMARYPSTYTQQKYLVPQSQVQYQNPPQQQYEYQYQYVPQTQVKMQTYYIQPNYQETSQEASVSDGYQDQQSVVQQQSNDESVSNDEYRTQYTNNQEAKEAVEYETQNVPQPTEQPEQPQYVSANPESANYAVSNENQEYSNEQVSAEYPSVAIPSYTSSSQYYSQQSDQKNSISVYPSKLIHTEQYQEPEAPAVSAQDYSYSSQETENSGKSLVLSENYPSKDHTIATVLPYTYKTARRPTQTSVQAVSYVTPMPNTKYQSQYKIMVPQTVFRNANSEKVSYVNSHSIPMHYTQIGNYPDSSSENEYTAGSQYVSSVVSKPFTRNTQTQSKRMAKPERKPEGSSRTSSKKTSQRGDVKHSQ</sequence>
<evidence type="ECO:0000256" key="1">
    <source>
        <dbReference type="SAM" id="MobiDB-lite"/>
    </source>
</evidence>
<proteinExistence type="predicted"/>
<dbReference type="Proteomes" id="UP001652582">
    <property type="component" value="Chromosome 16"/>
</dbReference>
<keyword evidence="2" id="KW-0732">Signal</keyword>
<keyword evidence="3" id="KW-1185">Reference proteome</keyword>
<organism evidence="3 4">
    <name type="scientific">Bicyclus anynana</name>
    <name type="common">Squinting bush brown butterfly</name>
    <dbReference type="NCBI Taxonomy" id="110368"/>
    <lineage>
        <taxon>Eukaryota</taxon>
        <taxon>Metazoa</taxon>
        <taxon>Ecdysozoa</taxon>
        <taxon>Arthropoda</taxon>
        <taxon>Hexapoda</taxon>
        <taxon>Insecta</taxon>
        <taxon>Pterygota</taxon>
        <taxon>Neoptera</taxon>
        <taxon>Endopterygota</taxon>
        <taxon>Lepidoptera</taxon>
        <taxon>Glossata</taxon>
        <taxon>Ditrysia</taxon>
        <taxon>Papilionoidea</taxon>
        <taxon>Nymphalidae</taxon>
        <taxon>Satyrinae</taxon>
        <taxon>Satyrini</taxon>
        <taxon>Mycalesina</taxon>
        <taxon>Bicyclus</taxon>
    </lineage>
</organism>
<reference evidence="4" key="1">
    <citation type="submission" date="2025-08" db="UniProtKB">
        <authorList>
            <consortium name="RefSeq"/>
        </authorList>
    </citation>
    <scope>IDENTIFICATION</scope>
</reference>
<name>A0ABM3LSY8_BICAN</name>